<dbReference type="Proteomes" id="UP000324222">
    <property type="component" value="Unassembled WGS sequence"/>
</dbReference>
<sequence>MCSVCGTGSCPWREALP</sequence>
<reference evidence="1 2" key="1">
    <citation type="submission" date="2019-05" db="EMBL/GenBank/DDBJ databases">
        <title>Another draft genome of Portunus trituberculatus and its Hox gene families provides insights of decapod evolution.</title>
        <authorList>
            <person name="Jeong J.-H."/>
            <person name="Song I."/>
            <person name="Kim S."/>
            <person name="Choi T."/>
            <person name="Kim D."/>
            <person name="Ryu S."/>
            <person name="Kim W."/>
        </authorList>
    </citation>
    <scope>NUCLEOTIDE SEQUENCE [LARGE SCALE GENOMIC DNA]</scope>
    <source>
        <tissue evidence="1">Muscle</tissue>
    </source>
</reference>
<evidence type="ECO:0000313" key="1">
    <source>
        <dbReference type="EMBL" id="MPC83606.1"/>
    </source>
</evidence>
<protein>
    <submittedName>
        <fullName evidence="1">Uncharacterized protein</fullName>
    </submittedName>
</protein>
<organism evidence="1 2">
    <name type="scientific">Portunus trituberculatus</name>
    <name type="common">Swimming crab</name>
    <name type="synonym">Neptunus trituberculatus</name>
    <dbReference type="NCBI Taxonomy" id="210409"/>
    <lineage>
        <taxon>Eukaryota</taxon>
        <taxon>Metazoa</taxon>
        <taxon>Ecdysozoa</taxon>
        <taxon>Arthropoda</taxon>
        <taxon>Crustacea</taxon>
        <taxon>Multicrustacea</taxon>
        <taxon>Malacostraca</taxon>
        <taxon>Eumalacostraca</taxon>
        <taxon>Eucarida</taxon>
        <taxon>Decapoda</taxon>
        <taxon>Pleocyemata</taxon>
        <taxon>Brachyura</taxon>
        <taxon>Eubrachyura</taxon>
        <taxon>Portunoidea</taxon>
        <taxon>Portunidae</taxon>
        <taxon>Portuninae</taxon>
        <taxon>Portunus</taxon>
    </lineage>
</organism>
<dbReference type="AlphaFoldDB" id="A0A5B7IPT8"/>
<keyword evidence="2" id="KW-1185">Reference proteome</keyword>
<comment type="caution">
    <text evidence="1">The sequence shown here is derived from an EMBL/GenBank/DDBJ whole genome shotgun (WGS) entry which is preliminary data.</text>
</comment>
<dbReference type="EMBL" id="VSRR010062918">
    <property type="protein sequence ID" value="MPC83606.1"/>
    <property type="molecule type" value="Genomic_DNA"/>
</dbReference>
<evidence type="ECO:0000313" key="2">
    <source>
        <dbReference type="Proteomes" id="UP000324222"/>
    </source>
</evidence>
<gene>
    <name evidence="1" type="ORF">E2C01_078318</name>
</gene>
<accession>A0A5B7IPT8</accession>
<name>A0A5B7IPT8_PORTR</name>
<proteinExistence type="predicted"/>